<dbReference type="AlphaFoldDB" id="A0A0N4UVZ9"/>
<evidence type="ECO:0000313" key="7">
    <source>
        <dbReference type="WBParaSite" id="EVEC_0000164201-mRNA-1"/>
    </source>
</evidence>
<accession>A0A0N4UVZ9</accession>
<sequence>MRALFCEEAPGGGGSDSDSDSEQEECEKRLPENATFRCVPQEETLLVTFWERWIWLEASGGHGFFRGYWKFTVVDFDHLLLSGKTSESSGSWLILDTHPDPLGNQDAPLILDVENVGKSTEIPTMIGGIEKDVQENLPDPRVCELLSKSQIGVGFEFSAGDEKLHVSRRELKRRRKLETERTKGNNWFDLPATEMTDERKRDLELIQMRNTLDNKVHYKRNDRSVLPKYFQVGTVIENKADFYSSRIVNKERKRTIVEELMADADFQTRQRKKFDEIRAREAVSRKGAFQHRTFPKKRRRTNLHH</sequence>
<dbReference type="PANTHER" id="PTHR21686">
    <property type="entry name" value="DEOXYNUCLEOTIDYLTRANSFERASE TERMINAL-INTERACTING PROTEIN 2"/>
    <property type="match status" value="1"/>
</dbReference>
<dbReference type="PANTHER" id="PTHR21686:SF12">
    <property type="entry name" value="DEOXYNUCLEOTIDYLTRANSFERASE TERMINAL-INTERACTING PROTEIN 2"/>
    <property type="match status" value="1"/>
</dbReference>
<dbReference type="WBParaSite" id="EVEC_0000164201-mRNA-1">
    <property type="protein sequence ID" value="EVEC_0000164201-mRNA-1"/>
    <property type="gene ID" value="EVEC_0000164201"/>
</dbReference>
<dbReference type="OrthoDB" id="427886at2759"/>
<evidence type="ECO:0000256" key="1">
    <source>
        <dbReference type="ARBA" id="ARBA00004604"/>
    </source>
</evidence>
<evidence type="ECO:0000313" key="6">
    <source>
        <dbReference type="Proteomes" id="UP000274131"/>
    </source>
</evidence>
<feature type="compositionally biased region" description="Basic residues" evidence="3">
    <location>
        <begin position="293"/>
        <end position="305"/>
    </location>
</feature>
<feature type="region of interest" description="Disordered" evidence="3">
    <location>
        <begin position="285"/>
        <end position="305"/>
    </location>
</feature>
<evidence type="ECO:0000313" key="5">
    <source>
        <dbReference type="EMBL" id="VDD86207.1"/>
    </source>
</evidence>
<evidence type="ECO:0000259" key="4">
    <source>
        <dbReference type="Pfam" id="PF08698"/>
    </source>
</evidence>
<evidence type="ECO:0000256" key="3">
    <source>
        <dbReference type="SAM" id="MobiDB-lite"/>
    </source>
</evidence>
<keyword evidence="6" id="KW-1185">Reference proteome</keyword>
<reference evidence="7" key="1">
    <citation type="submission" date="2017-02" db="UniProtKB">
        <authorList>
            <consortium name="WormBaseParasite"/>
        </authorList>
    </citation>
    <scope>IDENTIFICATION</scope>
</reference>
<feature type="domain" description="Fcf2 pre-rRNA processing C-terminal" evidence="4">
    <location>
        <begin position="180"/>
        <end position="273"/>
    </location>
</feature>
<comment type="subcellular location">
    <subcellularLocation>
        <location evidence="1">Nucleus</location>
        <location evidence="1">Nucleolus</location>
    </subcellularLocation>
</comment>
<dbReference type="InterPro" id="IPR014810">
    <property type="entry name" value="Fcf2_C"/>
</dbReference>
<dbReference type="EMBL" id="UXUI01007200">
    <property type="protein sequence ID" value="VDD86207.1"/>
    <property type="molecule type" value="Genomic_DNA"/>
</dbReference>
<feature type="region of interest" description="Disordered" evidence="3">
    <location>
        <begin position="1"/>
        <end position="27"/>
    </location>
</feature>
<protein>
    <submittedName>
        <fullName evidence="7">Fcf2 domain-containing protein</fullName>
    </submittedName>
</protein>
<dbReference type="GO" id="GO:0003723">
    <property type="term" value="F:RNA binding"/>
    <property type="evidence" value="ECO:0007669"/>
    <property type="project" value="TreeGrafter"/>
</dbReference>
<reference evidence="5 6" key="2">
    <citation type="submission" date="2018-10" db="EMBL/GenBank/DDBJ databases">
        <authorList>
            <consortium name="Pathogen Informatics"/>
        </authorList>
    </citation>
    <scope>NUCLEOTIDE SEQUENCE [LARGE SCALE GENOMIC DNA]</scope>
</reference>
<dbReference type="Pfam" id="PF08698">
    <property type="entry name" value="Fcf2"/>
    <property type="match status" value="1"/>
</dbReference>
<dbReference type="Proteomes" id="UP000274131">
    <property type="component" value="Unassembled WGS sequence"/>
</dbReference>
<dbReference type="GO" id="GO:0006396">
    <property type="term" value="P:RNA processing"/>
    <property type="evidence" value="ECO:0007669"/>
    <property type="project" value="TreeGrafter"/>
</dbReference>
<gene>
    <name evidence="5" type="ORF">EVEC_LOCUS1350</name>
</gene>
<organism evidence="7">
    <name type="scientific">Enterobius vermicularis</name>
    <name type="common">Human pinworm</name>
    <dbReference type="NCBI Taxonomy" id="51028"/>
    <lineage>
        <taxon>Eukaryota</taxon>
        <taxon>Metazoa</taxon>
        <taxon>Ecdysozoa</taxon>
        <taxon>Nematoda</taxon>
        <taxon>Chromadorea</taxon>
        <taxon>Rhabditida</taxon>
        <taxon>Spirurina</taxon>
        <taxon>Oxyuridomorpha</taxon>
        <taxon>Oxyuroidea</taxon>
        <taxon>Oxyuridae</taxon>
        <taxon>Enterobius</taxon>
    </lineage>
</organism>
<dbReference type="STRING" id="51028.A0A0N4UVZ9"/>
<keyword evidence="2" id="KW-0539">Nucleus</keyword>
<proteinExistence type="predicted"/>
<evidence type="ECO:0000256" key="2">
    <source>
        <dbReference type="ARBA" id="ARBA00023242"/>
    </source>
</evidence>
<dbReference type="InterPro" id="IPR039883">
    <property type="entry name" value="Fcf2/DNTTIP2"/>
</dbReference>
<name>A0A0N4UVZ9_ENTVE</name>
<dbReference type="GO" id="GO:0005730">
    <property type="term" value="C:nucleolus"/>
    <property type="evidence" value="ECO:0007669"/>
    <property type="project" value="UniProtKB-SubCell"/>
</dbReference>